<dbReference type="RefSeq" id="WP_114363616.1">
    <property type="nucleotide sequence ID" value="NZ_QPIX01000007.1"/>
</dbReference>
<dbReference type="SUPFAM" id="SSF47598">
    <property type="entry name" value="Ribbon-helix-helix"/>
    <property type="match status" value="1"/>
</dbReference>
<organism evidence="1 2">
    <name type="scientific">Ciceribacter lividus</name>
    <dbReference type="NCBI Taxonomy" id="1197950"/>
    <lineage>
        <taxon>Bacteria</taxon>
        <taxon>Pseudomonadati</taxon>
        <taxon>Pseudomonadota</taxon>
        <taxon>Alphaproteobacteria</taxon>
        <taxon>Hyphomicrobiales</taxon>
        <taxon>Rhizobiaceae</taxon>
        <taxon>Ciceribacter</taxon>
    </lineage>
</organism>
<comment type="caution">
    <text evidence="1">The sequence shown here is derived from an EMBL/GenBank/DDBJ whole genome shotgun (WGS) entry which is preliminary data.</text>
</comment>
<protein>
    <recommendedName>
        <fullName evidence="3">Plasmid segregation centromere-binding protein ParG</fullName>
    </recommendedName>
</protein>
<dbReference type="AlphaFoldDB" id="A0A6I7HN38"/>
<accession>A0A6I7HN38</accession>
<evidence type="ECO:0000313" key="2">
    <source>
        <dbReference type="Proteomes" id="UP000252582"/>
    </source>
</evidence>
<evidence type="ECO:0008006" key="3">
    <source>
        <dbReference type="Google" id="ProtNLM"/>
    </source>
</evidence>
<sequence length="63" mass="7046">MAQAPFTHRVRPSRRGHADRLTVNLPAGTLTALKVHVAQHKTTIREVVTNLIEREIINQGTHS</sequence>
<dbReference type="GO" id="GO:0006355">
    <property type="term" value="P:regulation of DNA-templated transcription"/>
    <property type="evidence" value="ECO:0007669"/>
    <property type="project" value="InterPro"/>
</dbReference>
<proteinExistence type="predicted"/>
<name>A0A6I7HN38_9HYPH</name>
<dbReference type="InterPro" id="IPR010985">
    <property type="entry name" value="Ribbon_hlx_hlx"/>
</dbReference>
<gene>
    <name evidence="1" type="ORF">DFR48_10742</name>
</gene>
<evidence type="ECO:0000313" key="1">
    <source>
        <dbReference type="EMBL" id="RCW23173.1"/>
    </source>
</evidence>
<reference evidence="1 2" key="1">
    <citation type="submission" date="2018-07" db="EMBL/GenBank/DDBJ databases">
        <title>Genomic Encyclopedia of Type Strains, Phase IV (KMG-IV): sequencing the most valuable type-strain genomes for metagenomic binning, comparative biology and taxonomic classification.</title>
        <authorList>
            <person name="Goeker M."/>
        </authorList>
    </citation>
    <scope>NUCLEOTIDE SEQUENCE [LARGE SCALE GENOMIC DNA]</scope>
    <source>
        <strain evidence="1 2">DSM 25528</strain>
    </source>
</reference>
<keyword evidence="2" id="KW-1185">Reference proteome</keyword>
<dbReference type="EMBL" id="QPIX01000007">
    <property type="protein sequence ID" value="RCW23173.1"/>
    <property type="molecule type" value="Genomic_DNA"/>
</dbReference>
<dbReference type="Proteomes" id="UP000252582">
    <property type="component" value="Unassembled WGS sequence"/>
</dbReference>
<dbReference type="InterPro" id="IPR013321">
    <property type="entry name" value="Arc_rbn_hlx_hlx"/>
</dbReference>
<dbReference type="Gene3D" id="1.10.1220.10">
    <property type="entry name" value="Met repressor-like"/>
    <property type="match status" value="1"/>
</dbReference>